<organism evidence="1 4">
    <name type="scientific">Pseudomonas syringae pv. tomato</name>
    <dbReference type="NCBI Taxonomy" id="323"/>
    <lineage>
        <taxon>Bacteria</taxon>
        <taxon>Pseudomonadati</taxon>
        <taxon>Pseudomonadota</taxon>
        <taxon>Gammaproteobacteria</taxon>
        <taxon>Pseudomonadales</taxon>
        <taxon>Pseudomonadaceae</taxon>
        <taxon>Pseudomonas</taxon>
    </lineage>
</organism>
<dbReference type="AlphaFoldDB" id="A0AAV1BSK9"/>
<dbReference type="EMBL" id="MSDS01000023">
    <property type="protein sequence ID" value="OPE58461.1"/>
    <property type="molecule type" value="Genomic_DNA"/>
</dbReference>
<reference evidence="2 3" key="1">
    <citation type="journal article" date="2017" name="Mol. Ecol.">
        <title>Adaptation of the pathogen, Pseudomonas syringae, during experimental evolution on a native vs. alternative host plant.</title>
        <authorList>
            <person name="Meaden S."/>
            <person name="Koskella B."/>
        </authorList>
    </citation>
    <scope>NUCLEOTIDE SEQUENCE [LARGE SCALE GENOMIC DNA]</scope>
    <source>
        <strain evidence="2 3">PT23</strain>
    </source>
</reference>
<dbReference type="RefSeq" id="WP_010211470.1">
    <property type="nucleotide sequence ID" value="NZ_CP019871.1"/>
</dbReference>
<proteinExistence type="predicted"/>
<dbReference type="InterPro" id="IPR045390">
    <property type="entry name" value="ABC-3C_MC3"/>
</dbReference>
<dbReference type="Proteomes" id="UP000189855">
    <property type="component" value="Unassembled WGS sequence"/>
</dbReference>
<evidence type="ECO:0000313" key="1">
    <source>
        <dbReference type="EMBL" id="CAI8991499.1"/>
    </source>
</evidence>
<gene>
    <name evidence="2" type="ORF">BTW15_19230</name>
    <name evidence="1" type="ORF">DAPPPG215_27325</name>
</gene>
<sequence length="156" mass="17167">MMENQARNNKKFWDGYNNVGIGLVALASALNHLGSMSTPKALLVIPLIVHQPTLAYMANKVTLERGSAALVSGHPNLFANFKGRFESTLPLSLNSIQLLVHLGYAKFGDGLVLTKTLDTNAEFGQRANKIEQASKKLAELLSEPEEELYLNFRVQL</sequence>
<evidence type="ECO:0000313" key="2">
    <source>
        <dbReference type="EMBL" id="OPE58461.1"/>
    </source>
</evidence>
<evidence type="ECO:0000313" key="4">
    <source>
        <dbReference type="Proteomes" id="UP001177000"/>
    </source>
</evidence>
<reference evidence="1" key="2">
    <citation type="submission" date="2023-03" db="EMBL/GenBank/DDBJ databases">
        <authorList>
            <person name="Pothier F. J."/>
        </authorList>
    </citation>
    <scope>NUCLEOTIDE SEQUENCE</scope>
    <source>
        <strain evidence="1">DAPP-PG 215</strain>
    </source>
</reference>
<dbReference type="Pfam" id="PF20131">
    <property type="entry name" value="MC3"/>
    <property type="match status" value="1"/>
</dbReference>
<evidence type="ECO:0000313" key="3">
    <source>
        <dbReference type="Proteomes" id="UP000189855"/>
    </source>
</evidence>
<protein>
    <submittedName>
        <fullName evidence="1">DUF6521 domain-containing protein</fullName>
    </submittedName>
</protein>
<dbReference type="EMBL" id="OX458335">
    <property type="protein sequence ID" value="CAI8991499.1"/>
    <property type="molecule type" value="Genomic_DNA"/>
</dbReference>
<accession>A0AAV1BSK9</accession>
<name>A0AAV1BSK9_PSEUB</name>
<dbReference type="Proteomes" id="UP001177000">
    <property type="component" value="Chromosome"/>
</dbReference>